<dbReference type="SMART" id="SM00919">
    <property type="entry name" value="Malic_M"/>
    <property type="match status" value="1"/>
</dbReference>
<dbReference type="SUPFAM" id="SSF51735">
    <property type="entry name" value="NAD(P)-binding Rossmann-fold domains"/>
    <property type="match status" value="1"/>
</dbReference>
<dbReference type="PRINTS" id="PR00072">
    <property type="entry name" value="MALOXRDTASE"/>
</dbReference>
<gene>
    <name evidence="11" type="ORF">UV33_C0027G0009</name>
</gene>
<dbReference type="InterPro" id="IPR051674">
    <property type="entry name" value="Malate_Decarboxylase"/>
</dbReference>
<proteinExistence type="inferred from homology"/>
<dbReference type="PROSITE" id="PS00331">
    <property type="entry name" value="MALIC_ENZYMES"/>
    <property type="match status" value="1"/>
</dbReference>
<accession>A0A0G1ATM1</accession>
<dbReference type="GO" id="GO:0016616">
    <property type="term" value="F:oxidoreductase activity, acting on the CH-OH group of donors, NAD or NADP as acceptor"/>
    <property type="evidence" value="ECO:0007669"/>
    <property type="project" value="InterPro"/>
</dbReference>
<evidence type="ECO:0000256" key="5">
    <source>
        <dbReference type="PIRSR" id="PIRSR000106-1"/>
    </source>
</evidence>
<dbReference type="InterPro" id="IPR046346">
    <property type="entry name" value="Aminoacid_DH-like_N_sf"/>
</dbReference>
<feature type="binding site" evidence="7">
    <location>
        <position position="138"/>
    </location>
    <ligand>
        <name>a divalent metal cation</name>
        <dbReference type="ChEBI" id="CHEBI:60240"/>
    </ligand>
</feature>
<dbReference type="EMBL" id="LCEB01000027">
    <property type="protein sequence ID" value="KKS64382.1"/>
    <property type="molecule type" value="Genomic_DNA"/>
</dbReference>
<dbReference type="GO" id="GO:0046872">
    <property type="term" value="F:metal ion binding"/>
    <property type="evidence" value="ECO:0007669"/>
    <property type="project" value="UniProtKB-KW"/>
</dbReference>
<dbReference type="Gene3D" id="3.40.50.10380">
    <property type="entry name" value="Malic enzyme, N-terminal domain"/>
    <property type="match status" value="1"/>
</dbReference>
<dbReference type="InterPro" id="IPR012301">
    <property type="entry name" value="Malic_N_dom"/>
</dbReference>
<evidence type="ECO:0000256" key="8">
    <source>
        <dbReference type="RuleBase" id="RU003427"/>
    </source>
</evidence>
<feature type="active site" description="Proton donor" evidence="5">
    <location>
        <position position="41"/>
    </location>
</feature>
<feature type="binding site" evidence="7">
    <location>
        <position position="139"/>
    </location>
    <ligand>
        <name>a divalent metal cation</name>
        <dbReference type="ChEBI" id="CHEBI:60240"/>
    </ligand>
</feature>
<dbReference type="InterPro" id="IPR037062">
    <property type="entry name" value="Malic_N_dom_sf"/>
</dbReference>
<organism evidence="11 12">
    <name type="scientific">Candidatus Daviesbacteria bacterium GW2011_GWA1_42_6</name>
    <dbReference type="NCBI Taxonomy" id="1618420"/>
    <lineage>
        <taxon>Bacteria</taxon>
        <taxon>Candidatus Daviesiibacteriota</taxon>
    </lineage>
</organism>
<feature type="binding site" evidence="6">
    <location>
        <position position="318"/>
    </location>
    <ligand>
        <name>(S)-malate</name>
        <dbReference type="ChEBI" id="CHEBI:15589"/>
    </ligand>
</feature>
<dbReference type="InterPro" id="IPR036291">
    <property type="entry name" value="NAD(P)-bd_dom_sf"/>
</dbReference>
<evidence type="ECO:0000256" key="7">
    <source>
        <dbReference type="PIRSR" id="PIRSR000106-3"/>
    </source>
</evidence>
<feature type="active site" description="Proton acceptor" evidence="5">
    <location>
        <position position="96"/>
    </location>
</feature>
<evidence type="ECO:0000313" key="11">
    <source>
        <dbReference type="EMBL" id="KKS64382.1"/>
    </source>
</evidence>
<comment type="cofactor">
    <cofactor evidence="7">
        <name>Mg(2+)</name>
        <dbReference type="ChEBI" id="CHEBI:18420"/>
    </cofactor>
    <cofactor evidence="7">
        <name>Mn(2+)</name>
        <dbReference type="ChEBI" id="CHEBI:29035"/>
    </cofactor>
    <text evidence="7">Divalent metal cations. Prefers magnesium or manganese.</text>
</comment>
<dbReference type="InterPro" id="IPR015884">
    <property type="entry name" value="Malic_enzyme_CS"/>
</dbReference>
<dbReference type="Pfam" id="PF03949">
    <property type="entry name" value="Malic_M"/>
    <property type="match status" value="1"/>
</dbReference>
<dbReference type="GO" id="GO:0004470">
    <property type="term" value="F:malic enzyme activity"/>
    <property type="evidence" value="ECO:0007669"/>
    <property type="project" value="InterPro"/>
</dbReference>
<dbReference type="SMART" id="SM01274">
    <property type="entry name" value="malic"/>
    <property type="match status" value="1"/>
</dbReference>
<evidence type="ECO:0000256" key="1">
    <source>
        <dbReference type="ARBA" id="ARBA00001936"/>
    </source>
</evidence>
<evidence type="ECO:0000256" key="3">
    <source>
        <dbReference type="ARBA" id="ARBA00022723"/>
    </source>
</evidence>
<dbReference type="Gene3D" id="3.40.50.720">
    <property type="entry name" value="NAD(P)-binding Rossmann-like Domain"/>
    <property type="match status" value="1"/>
</dbReference>
<dbReference type="InterPro" id="IPR001891">
    <property type="entry name" value="Malic_OxRdtase"/>
</dbReference>
<evidence type="ECO:0000256" key="6">
    <source>
        <dbReference type="PIRSR" id="PIRSR000106-2"/>
    </source>
</evidence>
<evidence type="ECO:0000313" key="12">
    <source>
        <dbReference type="Proteomes" id="UP000034135"/>
    </source>
</evidence>
<protein>
    <submittedName>
        <fullName evidence="11">Malic enzyme</fullName>
    </submittedName>
</protein>
<dbReference type="Pfam" id="PF00390">
    <property type="entry name" value="malic"/>
    <property type="match status" value="1"/>
</dbReference>
<dbReference type="PATRIC" id="fig|1618420.3.peg.330"/>
<dbReference type="Proteomes" id="UP000034135">
    <property type="component" value="Unassembled WGS sequence"/>
</dbReference>
<dbReference type="InterPro" id="IPR045213">
    <property type="entry name" value="Malic_NAD-bd_bact_type"/>
</dbReference>
<feature type="binding site" evidence="7">
    <location>
        <position position="163"/>
    </location>
    <ligand>
        <name>a divalent metal cation</name>
        <dbReference type="ChEBI" id="CHEBI:60240"/>
    </ligand>
</feature>
<dbReference type="InterPro" id="IPR012302">
    <property type="entry name" value="Malic_NAD-bd"/>
</dbReference>
<dbReference type="GO" id="GO:0051287">
    <property type="term" value="F:NAD binding"/>
    <property type="evidence" value="ECO:0007669"/>
    <property type="project" value="InterPro"/>
</dbReference>
<feature type="domain" description="Malic enzyme N-terminal" evidence="10">
    <location>
        <begin position="20"/>
        <end position="153"/>
    </location>
</feature>
<dbReference type="AlphaFoldDB" id="A0A0G1ATM1"/>
<dbReference type="PANTHER" id="PTHR43237:SF4">
    <property type="entry name" value="NADP-DEPENDENT MALIC ENZYME"/>
    <property type="match status" value="1"/>
</dbReference>
<feature type="domain" description="Malic enzyme NAD-binding" evidence="9">
    <location>
        <begin position="164"/>
        <end position="384"/>
    </location>
</feature>
<comment type="caution">
    <text evidence="11">The sequence shown here is derived from an EMBL/GenBank/DDBJ whole genome shotgun (WGS) entry which is preliminary data.</text>
</comment>
<evidence type="ECO:0000259" key="10">
    <source>
        <dbReference type="SMART" id="SM01274"/>
    </source>
</evidence>
<dbReference type="PIRSF" id="PIRSF000106">
    <property type="entry name" value="ME"/>
    <property type="match status" value="1"/>
</dbReference>
<dbReference type="PANTHER" id="PTHR43237">
    <property type="entry name" value="NADP-DEPENDENT MALIC ENZYME"/>
    <property type="match status" value="1"/>
</dbReference>
<dbReference type="CDD" id="cd05311">
    <property type="entry name" value="NAD_bind_2_malic_enz"/>
    <property type="match status" value="1"/>
</dbReference>
<keyword evidence="3 7" id="KW-0479">Metal-binding</keyword>
<comment type="similarity">
    <text evidence="2 8">Belongs to the malic enzymes family.</text>
</comment>
<evidence type="ECO:0000256" key="2">
    <source>
        <dbReference type="ARBA" id="ARBA00008785"/>
    </source>
</evidence>
<evidence type="ECO:0000259" key="9">
    <source>
        <dbReference type="SMART" id="SM00919"/>
    </source>
</evidence>
<dbReference type="SUPFAM" id="SSF53223">
    <property type="entry name" value="Aminoacid dehydrogenase-like, N-terminal domain"/>
    <property type="match status" value="1"/>
</dbReference>
<name>A0A0G1ATM1_9BACT</name>
<feature type="binding site" evidence="6">
    <location>
        <position position="288"/>
    </location>
    <ligand>
        <name>(S)-malate</name>
        <dbReference type="ChEBI" id="CHEBI:15589"/>
    </ligand>
</feature>
<feature type="non-terminal residue" evidence="11">
    <location>
        <position position="1"/>
    </location>
</feature>
<evidence type="ECO:0000256" key="4">
    <source>
        <dbReference type="ARBA" id="ARBA00023002"/>
    </source>
</evidence>
<comment type="cofactor">
    <cofactor evidence="1">
        <name>Mn(2+)</name>
        <dbReference type="ChEBI" id="CHEBI:29035"/>
    </cofactor>
</comment>
<sequence>FGDLGMDLGQQALALHRKYHGKIATAPLLQIKDRYDLSLAYTPGVAEVSKVIAGDKTQVWNYTIKSHTVAVVTDGSAVLGLGNIGPEAALPVMEGKALLFKALGDVDAFPICLATQDTKEIIRTVKLLAPNFGGINLEDICAPRCFAVEDGLQDIGIPVMHDDQHGTAVVVLAGLLNAAKVAGKRMENLRVVVSGAGAAGTAIAKILASKVADVLVLDTKGLIYRGRPDLDEYKNRLAKMTNKKKIKGAWREALIGVDVFIGVSKGGILKAEDIKLMAKKPIVFAMANPIPEIMPDEAKRGGAFITASGRSDFPNQINNVLAFPGIFMGALSVRATKITEEMKLAAALALAGMVKRPAVDKIIPNPLNRQVSKIVAKAVAKAWKT</sequence>
<reference evidence="11 12" key="1">
    <citation type="journal article" date="2015" name="Nature">
        <title>rRNA introns, odd ribosomes, and small enigmatic genomes across a large radiation of phyla.</title>
        <authorList>
            <person name="Brown C.T."/>
            <person name="Hug L.A."/>
            <person name="Thomas B.C."/>
            <person name="Sharon I."/>
            <person name="Castelle C.J."/>
            <person name="Singh A."/>
            <person name="Wilkins M.J."/>
            <person name="Williams K.H."/>
            <person name="Banfield J.F."/>
        </authorList>
    </citation>
    <scope>NUCLEOTIDE SEQUENCE [LARGE SCALE GENOMIC DNA]</scope>
</reference>
<keyword evidence="4" id="KW-0560">Oxidoreductase</keyword>